<feature type="compositionally biased region" description="Pro residues" evidence="1">
    <location>
        <begin position="14"/>
        <end position="31"/>
    </location>
</feature>
<evidence type="ECO:0000313" key="3">
    <source>
        <dbReference type="Proteomes" id="UP001215280"/>
    </source>
</evidence>
<organism evidence="2 3">
    <name type="scientific">Mycena maculata</name>
    <dbReference type="NCBI Taxonomy" id="230809"/>
    <lineage>
        <taxon>Eukaryota</taxon>
        <taxon>Fungi</taxon>
        <taxon>Dikarya</taxon>
        <taxon>Basidiomycota</taxon>
        <taxon>Agaricomycotina</taxon>
        <taxon>Agaricomycetes</taxon>
        <taxon>Agaricomycetidae</taxon>
        <taxon>Agaricales</taxon>
        <taxon>Marasmiineae</taxon>
        <taxon>Mycenaceae</taxon>
        <taxon>Mycena</taxon>
    </lineage>
</organism>
<feature type="region of interest" description="Disordered" evidence="1">
    <location>
        <begin position="1"/>
        <end position="83"/>
    </location>
</feature>
<feature type="region of interest" description="Disordered" evidence="1">
    <location>
        <begin position="126"/>
        <end position="152"/>
    </location>
</feature>
<protein>
    <recommendedName>
        <fullName evidence="4">MIT domain-containing protein</fullName>
    </recommendedName>
</protein>
<feature type="region of interest" description="Disordered" evidence="1">
    <location>
        <begin position="192"/>
        <end position="304"/>
    </location>
</feature>
<feature type="region of interest" description="Disordered" evidence="1">
    <location>
        <begin position="370"/>
        <end position="389"/>
    </location>
</feature>
<evidence type="ECO:0000256" key="1">
    <source>
        <dbReference type="SAM" id="MobiDB-lite"/>
    </source>
</evidence>
<reference evidence="2" key="1">
    <citation type="submission" date="2023-03" db="EMBL/GenBank/DDBJ databases">
        <title>Massive genome expansion in bonnet fungi (Mycena s.s.) driven by repeated elements and novel gene families across ecological guilds.</title>
        <authorList>
            <consortium name="Lawrence Berkeley National Laboratory"/>
            <person name="Harder C.B."/>
            <person name="Miyauchi S."/>
            <person name="Viragh M."/>
            <person name="Kuo A."/>
            <person name="Thoen E."/>
            <person name="Andreopoulos B."/>
            <person name="Lu D."/>
            <person name="Skrede I."/>
            <person name="Drula E."/>
            <person name="Henrissat B."/>
            <person name="Morin E."/>
            <person name="Kohler A."/>
            <person name="Barry K."/>
            <person name="LaButti K."/>
            <person name="Morin E."/>
            <person name="Salamov A."/>
            <person name="Lipzen A."/>
            <person name="Mereny Z."/>
            <person name="Hegedus B."/>
            <person name="Baldrian P."/>
            <person name="Stursova M."/>
            <person name="Weitz H."/>
            <person name="Taylor A."/>
            <person name="Grigoriev I.V."/>
            <person name="Nagy L.G."/>
            <person name="Martin F."/>
            <person name="Kauserud H."/>
        </authorList>
    </citation>
    <scope>NUCLEOTIDE SEQUENCE</scope>
    <source>
        <strain evidence="2">CBHHK188m</strain>
    </source>
</reference>
<gene>
    <name evidence="2" type="ORF">DFH07DRAFT_482765</name>
</gene>
<name>A0AAD7J365_9AGAR</name>
<feature type="compositionally biased region" description="Pro residues" evidence="1">
    <location>
        <begin position="295"/>
        <end position="304"/>
    </location>
</feature>
<evidence type="ECO:0008006" key="4">
    <source>
        <dbReference type="Google" id="ProtNLM"/>
    </source>
</evidence>
<dbReference type="PANTHER" id="PTHR37327">
    <property type="entry name" value="CHROMOSOME 1, WHOLE GENOME SHOTGUN SEQUENCE"/>
    <property type="match status" value="1"/>
</dbReference>
<dbReference type="Proteomes" id="UP001215280">
    <property type="component" value="Unassembled WGS sequence"/>
</dbReference>
<dbReference type="EMBL" id="JARJLG010000062">
    <property type="protein sequence ID" value="KAJ7756049.1"/>
    <property type="molecule type" value="Genomic_DNA"/>
</dbReference>
<sequence>MSTRRRSSLLIPSFPLPALPLPESPELPRQPPRIIQDDLEDAPPPSILHARTAPEHSPDPPRDSTDLSRDQLQPEPRIPSSRRTLTRALELAREAVQLDSTNEEPQAVVMAYGRSVALLSEVMERVRRGEDSTDPSSPRHKGRPRSAVAQEEEVRRLQNIHDTYVDRMNILSAIYNIPPVPYSTTNEYIQITSQSDQQQAQASSPTGFLSPTSDRSDPIPTSDAYTAPYPDEHEQDPGHDRDPTTEADMFPFDPSRSGLPPVSYPYPAAQYEEPPAPAPRPRRPRNTPAAALALPSPPPANSLPPPPLYEPASLATSIIYWPDDTTGVSEFCPQTYCRSGKIYEGPSERRGFCVSSPTVETIGLAGTQLRSPPFGAHSEDRSTQWPDPDAVVSGSFCARYFRATPRSKDGRISSSTR</sequence>
<evidence type="ECO:0000313" key="2">
    <source>
        <dbReference type="EMBL" id="KAJ7756049.1"/>
    </source>
</evidence>
<dbReference type="PANTHER" id="PTHR37327:SF1">
    <property type="entry name" value="MICROTUBULE INTERACTING AND TRANSPORT DOMAIN-CONTAINING PROTEIN"/>
    <property type="match status" value="1"/>
</dbReference>
<feature type="compositionally biased region" description="Low complexity" evidence="1">
    <location>
        <begin position="193"/>
        <end position="204"/>
    </location>
</feature>
<feature type="compositionally biased region" description="Basic and acidic residues" evidence="1">
    <location>
        <begin position="52"/>
        <end position="69"/>
    </location>
</feature>
<feature type="compositionally biased region" description="Basic and acidic residues" evidence="1">
    <location>
        <begin position="230"/>
        <end position="244"/>
    </location>
</feature>
<keyword evidence="3" id="KW-1185">Reference proteome</keyword>
<proteinExistence type="predicted"/>
<accession>A0AAD7J365</accession>
<comment type="caution">
    <text evidence="2">The sequence shown here is derived from an EMBL/GenBank/DDBJ whole genome shotgun (WGS) entry which is preliminary data.</text>
</comment>
<dbReference type="AlphaFoldDB" id="A0AAD7J365"/>